<feature type="compositionally biased region" description="Basic and acidic residues" evidence="5">
    <location>
        <begin position="1452"/>
        <end position="1465"/>
    </location>
</feature>
<evidence type="ECO:0000256" key="2">
    <source>
        <dbReference type="ARBA" id="ARBA00022801"/>
    </source>
</evidence>
<sequence>MFQLNQNFRTHAGILGLAQSVMDLLYYFFPLSVDKLIPEVSLICGEAPVLLESSNDENAILTIFGNSGSGQRCLSGFGAEQVILVRDTVTKEQIFDQIGKQALVLTILECKGLEFQDVLLYNFFGTSPLKKKWRVTYEYMKHRDILEPSVSRTFPSFELERHNLLCSELKQLYVAITRTKQRLWICENTDEYSKPMFDYWKRLCLVQERHLDSSLAQAMKVASSAEDWRLRGIELFNEGNFDLAAVCFEKAGDEYNEKWAKAAGLVAHADLIISTNTDMGEIALKRAAEIYESIDKPESAATCYIKLNDFKEAGMIYMEKCGISGLKDAADCFAMAECWTDAARAYAKGKFLSECLSVCSKGRIFETGLEIIEQWNEASCTDGRQKHELNEMISSYLENCAQHYLELGDIQRMMMFVKAFQSNDSNNLIDDLLTVELELGNYIEAASIARNKGNMLLEAEILEKANCFEEATSLLLLHVLMSSLWSSGNKGWPLKRYAEKENHLMKAKELAQWKSGSFQEYVFLEADILSDREKSLSDMSRHLVEAQKHCNLRQEVFSSRAILDVHIESKPSKFLHGRVSVIDSDKLVNDMVPQNCLSVDTMMYAWNLWKAVILDLLSYLDDPKLTKDGSRYEEFYLEYFGVRTLDEKNMYVIQNPEAYWVKNTVKFSLVKKKNLVWLSASKCISCAKSYWSTELFSVGMKLLECLQSLHNFYVERNLYSFCRGRVAIWIYEVAKFLIESELTSASSMNKVRGYYNLSQTWYFDIIFPLDWRNDTMENVIFLHENKTAMEIIDVSLTGILERRNGNLTHGQIGRLVMLLFLTGQLSDELFKMIMNCLTDMQPWRDFIEQYRTFLNFGFARFPVISTFECALQSSFNIYWKNEIDYLSPHCFIYLIECLVFFASSCRGLGGHFFTTKSSLLEMLKCHGCKGYMTACLSSVPDLSQNTVQLSLGYIIETIKILLGDKHQLFAWMNKSSMRRESYPLLALKLNKIYEDLPTAFSMQLLHQAKIYEAGGSFQFIRVFAEALRMVGNSLVIVCSEESPMMLSSLNALTINSEHLRCTEKVFALLFPEKKMIFQSKQSGREPIEKGSIVIDPSNNRNQEVDSIPSDISREKDRGPGLGDREFGKELAEQCEHFWQKLEEFLSGKYDDVEDTINIFVTTMNWIKQKDQLKDSEGHLMAEMRNLHVELQLLATMRSEGTQEGCPTKADLYSKWKGLRASLEPLMDKLIPQKEAVTKEASPSDDDNDIDNTQGCDPNMREAVAIPEASSSSQSKASKHNENKKSRKKSKGKGKRRINSRRLVDSVKRAFPSSRNSAQPNPFASPRRRMASIRSPRLQPSSTSPRADPNAAKFHTKTPSWLSNPPRRALPRLKKAPAGGSIALWDHFLCRCRNNHSSEEQEEGSSQNDCSAHQSWDSLVQDVVSGAAKRWDDFLTACRNSWSRNGSSADASAARKGEGKEEKKVMEEEENGLVGGDWDWERWQRHFTEIEEQERLLSILKSQLNDAIAKEEYEDAIKLKLAIAGATENDIVGTAISTMNRAIEEENYTGAAHIRDHAGAGLVGWWSGFSEDGADPYGRIIQISAEYGRYVARSYSPRQLATGRPGFPLFEIFFTRTNGEYKQQAAYLKQNENSGDLTKKFEKKSGLSNLNSSDSSKRENTLHAEDVKTIEGKDDDTNVTDGITTIQNILRDLIPGVKVRVLKLVSPGKVDRDLIAKVVEQIMEEEEESSEEDDSDEELESLESDDFGAEHDIEDIEMDSGDSTGKREGKSEVSLKVVISGLTPKLSADVPPTNLVRVPARLEKRDHMSFSIILEQDVMRSGIDEKRRTLKRKAFARQSADLLSSELAKVIPNTEKIHLKVLKDLQELLNYSVNNRQNYHSLLEATVFSHIEIPLTSDPLSGLYIGSHGMYSSNVLHLKHKYGQWQEDYTQGKMNLEFYEYVEAIKLTGDPSVPAGQVAFRAKVGKQNQLPHKGIIPEEFGVIARYKGQGRLADPGFRNPRWVDGELVIFDGKYIRGGPVIGFVYWAPESHFLLFFNRLKLPA</sequence>
<feature type="compositionally biased region" description="Basic and acidic residues" evidence="5">
    <location>
        <begin position="1111"/>
        <end position="1120"/>
    </location>
</feature>
<keyword evidence="1" id="KW-0547">Nucleotide-binding</keyword>
<dbReference type="InterPro" id="IPR039904">
    <property type="entry name" value="TRANK1"/>
</dbReference>
<evidence type="ECO:0000256" key="5">
    <source>
        <dbReference type="SAM" id="MobiDB-lite"/>
    </source>
</evidence>
<keyword evidence="2" id="KW-0378">Hydrolase</keyword>
<gene>
    <name evidence="7" type="ORF">MUK42_26473</name>
</gene>
<feature type="region of interest" description="Disordered" evidence="5">
    <location>
        <begin position="1723"/>
        <end position="1751"/>
    </location>
</feature>
<evidence type="ECO:0000256" key="4">
    <source>
        <dbReference type="ARBA" id="ARBA00022840"/>
    </source>
</evidence>
<feature type="compositionally biased region" description="Polar residues" evidence="5">
    <location>
        <begin position="1312"/>
        <end position="1321"/>
    </location>
</feature>
<accession>A0A9E7G481</accession>
<dbReference type="InterPro" id="IPR011990">
    <property type="entry name" value="TPR-like_helical_dom_sf"/>
</dbReference>
<dbReference type="OrthoDB" id="722566at2759"/>
<feature type="region of interest" description="Disordered" evidence="5">
    <location>
        <begin position="1642"/>
        <end position="1665"/>
    </location>
</feature>
<dbReference type="EMBL" id="CP097507">
    <property type="protein sequence ID" value="URE05274.1"/>
    <property type="molecule type" value="Genomic_DNA"/>
</dbReference>
<dbReference type="Pfam" id="PF12014">
    <property type="entry name" value="Cyclin_D1_bind"/>
    <property type="match status" value="1"/>
</dbReference>
<evidence type="ECO:0000259" key="6">
    <source>
        <dbReference type="Pfam" id="PF13361"/>
    </source>
</evidence>
<dbReference type="EMBL" id="CP097507">
    <property type="protein sequence ID" value="URE05277.1"/>
    <property type="molecule type" value="Genomic_DNA"/>
</dbReference>
<evidence type="ECO:0000256" key="3">
    <source>
        <dbReference type="ARBA" id="ARBA00022806"/>
    </source>
</evidence>
<feature type="compositionally biased region" description="Basic residues" evidence="5">
    <location>
        <begin position="1284"/>
        <end position="1299"/>
    </location>
</feature>
<dbReference type="SUPFAM" id="SSF52540">
    <property type="entry name" value="P-loop containing nucleoside triphosphate hydrolases"/>
    <property type="match status" value="1"/>
</dbReference>
<dbReference type="GO" id="GO:0004386">
    <property type="term" value="F:helicase activity"/>
    <property type="evidence" value="ECO:0007669"/>
    <property type="project" value="UniProtKB-KW"/>
</dbReference>
<keyword evidence="8" id="KW-1185">Reference proteome</keyword>
<name>A0A9E7G481_9LILI</name>
<dbReference type="GO" id="GO:0016787">
    <property type="term" value="F:hydrolase activity"/>
    <property type="evidence" value="ECO:0007669"/>
    <property type="project" value="UniProtKB-KW"/>
</dbReference>
<dbReference type="GO" id="GO:0005524">
    <property type="term" value="F:ATP binding"/>
    <property type="evidence" value="ECO:0007669"/>
    <property type="project" value="UniProtKB-KW"/>
</dbReference>
<dbReference type="EMBL" id="CP097507">
    <property type="protein sequence ID" value="URE05273.1"/>
    <property type="molecule type" value="Genomic_DNA"/>
</dbReference>
<keyword evidence="3 7" id="KW-0347">Helicase</keyword>
<evidence type="ECO:0000256" key="1">
    <source>
        <dbReference type="ARBA" id="ARBA00022741"/>
    </source>
</evidence>
<organism evidence="7 8">
    <name type="scientific">Musa troglodytarum</name>
    <name type="common">fe'i banana</name>
    <dbReference type="NCBI Taxonomy" id="320322"/>
    <lineage>
        <taxon>Eukaryota</taxon>
        <taxon>Viridiplantae</taxon>
        <taxon>Streptophyta</taxon>
        <taxon>Embryophyta</taxon>
        <taxon>Tracheophyta</taxon>
        <taxon>Spermatophyta</taxon>
        <taxon>Magnoliopsida</taxon>
        <taxon>Liliopsida</taxon>
        <taxon>Zingiberales</taxon>
        <taxon>Musaceae</taxon>
        <taxon>Musa</taxon>
    </lineage>
</organism>
<keyword evidence="4" id="KW-0067">ATP-binding</keyword>
<feature type="domain" description="UvrD-like helicase C-terminal" evidence="6">
    <location>
        <begin position="97"/>
        <end position="186"/>
    </location>
</feature>
<dbReference type="PANTHER" id="PTHR21529">
    <property type="entry name" value="MAMMARY TURMOR VIRUS RECEPTOR HOMOLOG 1, 2 MTVR1, 2"/>
    <property type="match status" value="1"/>
</dbReference>
<feature type="region of interest" description="Disordered" evidence="5">
    <location>
        <begin position="1090"/>
        <end position="1120"/>
    </location>
</feature>
<evidence type="ECO:0000313" key="8">
    <source>
        <dbReference type="Proteomes" id="UP001055439"/>
    </source>
</evidence>
<protein>
    <submittedName>
        <fullName evidence="7">UvrD/REP helicase N-terminal domain</fullName>
    </submittedName>
</protein>
<dbReference type="SUPFAM" id="SSF48452">
    <property type="entry name" value="TPR-like"/>
    <property type="match status" value="1"/>
</dbReference>
<dbReference type="PANTHER" id="PTHR21529:SF4">
    <property type="entry name" value="TPR AND ANKYRIN REPEAT-CONTAINING PROTEIN 1"/>
    <property type="match status" value="1"/>
</dbReference>
<feature type="region of interest" description="Disordered" evidence="5">
    <location>
        <begin position="1442"/>
        <end position="1470"/>
    </location>
</feature>
<dbReference type="InterPro" id="IPR014017">
    <property type="entry name" value="DNA_helicase_UvrD-like_C"/>
</dbReference>
<dbReference type="Gene3D" id="3.40.50.300">
    <property type="entry name" value="P-loop containing nucleotide triphosphate hydrolases"/>
    <property type="match status" value="1"/>
</dbReference>
<dbReference type="Pfam" id="PF13361">
    <property type="entry name" value="UvrD_C"/>
    <property type="match status" value="1"/>
</dbReference>
<dbReference type="Proteomes" id="UP001055439">
    <property type="component" value="Chromosome 5"/>
</dbReference>
<feature type="region of interest" description="Disordered" evidence="5">
    <location>
        <begin position="1235"/>
        <end position="1372"/>
    </location>
</feature>
<evidence type="ECO:0000313" key="7">
    <source>
        <dbReference type="EMBL" id="URE05274.1"/>
    </source>
</evidence>
<proteinExistence type="predicted"/>
<feature type="compositionally biased region" description="Basic and acidic residues" evidence="5">
    <location>
        <begin position="1654"/>
        <end position="1665"/>
    </location>
</feature>
<dbReference type="InterPro" id="IPR027417">
    <property type="entry name" value="P-loop_NTPase"/>
</dbReference>
<reference evidence="7" key="1">
    <citation type="submission" date="2022-05" db="EMBL/GenBank/DDBJ databases">
        <title>The Musa troglodytarum L. genome provides insights into the mechanism of non-climacteric behaviour and enrichment of carotenoids.</title>
        <authorList>
            <person name="Wang J."/>
        </authorList>
    </citation>
    <scope>NUCLEOTIDE SEQUENCE</scope>
    <source>
        <tissue evidence="7">Leaf</tissue>
    </source>
</reference>